<dbReference type="OrthoDB" id="5425448at2759"/>
<feature type="region of interest" description="Disordered" evidence="5">
    <location>
        <begin position="340"/>
        <end position="365"/>
    </location>
</feature>
<evidence type="ECO:0000256" key="4">
    <source>
        <dbReference type="ARBA" id="ARBA00023242"/>
    </source>
</evidence>
<dbReference type="KEGG" id="cim:CIMG_04600"/>
<dbReference type="VEuPathDB" id="FungiDB:CIMG_04600"/>
<dbReference type="AlphaFoldDB" id="J3KDU5"/>
<dbReference type="Proteomes" id="UP000001261">
    <property type="component" value="Unassembled WGS sequence"/>
</dbReference>
<accession>J3KDU5</accession>
<feature type="compositionally biased region" description="Basic and acidic residues" evidence="5">
    <location>
        <begin position="346"/>
        <end position="356"/>
    </location>
</feature>
<sequence>MTVVKDTQMRDPDLMDQWNQSRAGTFPDFKQDQNSNFEVRKADLVIQPLKAAACLEDPPVVIDNWPHSLNHGASRPVGYPAFEQPIPKLPEYSCTEFQNYGQPSCVSQWESDTSHTEPPFHSARFQPTAPYCFESMTPFSDTDSLLQDQLHISDIHCLESSKLPLKLKGDTPQHPQTPWPLSTDMANLRVSLNTQYTPGFELAIDRVEDHATTQSFSSISIDGLFHRGSTASKVTAENTQSLRVNPPVPGTETPDTMDIRLDSGLQPSEFESCSPIGSLGDLSNDQRQICVSGGLWTTQAKPALQVRQISCGRTTGVTVLKGSSHSGKRKSLIAAVQHRTSSMRPKVSEREERRGDGTSIRSGPKHRLPFQIVQEDGKGGSLSCASQIFPIARARRQGPLSADGRRDAALRRKDKSVCIWCRLSKKKCSGENPCTACLEQAKSVIVEQPCVRADFFQIVESGTCNYISQRAVNHLTLDGSSRRRMELPSAFDMDHFVSQLEKRQGEFNIRVQQAWRTLFVLDLREVHIYLKTSQGKQKGGLYDLRDFIDNHILKFNNWQRCVKECNPIQDVLSLLSQWNNMPSRASYYFAFHSDNIPDCLMNIEDPNDQIEILLAAQLSRIFCRKLEVDGYRALQCILNKNKWDDTPYDSFLKFVLQLGRILVTLRWRVSWWELLGDGGLKPDINKKRYEDRVRNLCKVLYFYYTSVKLKLPSWMAPDQLDGVWSTYADANKVWDDFPSMATAEGYEAWMARGKELIKEAGVRNSIPSI</sequence>
<keyword evidence="4" id="KW-0539">Nucleus</keyword>
<evidence type="ECO:0000256" key="5">
    <source>
        <dbReference type="SAM" id="MobiDB-lite"/>
    </source>
</evidence>
<dbReference type="InterPro" id="IPR052973">
    <property type="entry name" value="Fungal_sec-metab_reg_TF"/>
</dbReference>
<evidence type="ECO:0000313" key="6">
    <source>
        <dbReference type="EMBL" id="EAS33576.3"/>
    </source>
</evidence>
<evidence type="ECO:0000256" key="1">
    <source>
        <dbReference type="ARBA" id="ARBA00023015"/>
    </source>
</evidence>
<reference evidence="7" key="1">
    <citation type="journal article" date="2009" name="Genome Res.">
        <title>Comparative genomic analyses of the human fungal pathogens Coccidioides and their relatives.</title>
        <authorList>
            <person name="Sharpton T.J."/>
            <person name="Stajich J.E."/>
            <person name="Rounsley S.D."/>
            <person name="Gardner M.J."/>
            <person name="Wortman J.R."/>
            <person name="Jordar V.S."/>
            <person name="Maiti R."/>
            <person name="Kodira C.D."/>
            <person name="Neafsey D.E."/>
            <person name="Zeng Q."/>
            <person name="Hung C.-Y."/>
            <person name="McMahan C."/>
            <person name="Muszewska A."/>
            <person name="Grynberg M."/>
            <person name="Mandel M.A."/>
            <person name="Kellner E.M."/>
            <person name="Barker B.M."/>
            <person name="Galgiani J.N."/>
            <person name="Orbach M.J."/>
            <person name="Kirkland T.N."/>
            <person name="Cole G.T."/>
            <person name="Henn M.R."/>
            <person name="Birren B.W."/>
            <person name="Taylor J.W."/>
        </authorList>
    </citation>
    <scope>NUCLEOTIDE SEQUENCE [LARGE SCALE GENOMIC DNA]</scope>
    <source>
        <strain evidence="7">RS</strain>
    </source>
</reference>
<evidence type="ECO:0000256" key="2">
    <source>
        <dbReference type="ARBA" id="ARBA00023125"/>
    </source>
</evidence>
<protein>
    <recommendedName>
        <fullName evidence="8">Zn(2)-C6 fungal-type domain-containing protein</fullName>
    </recommendedName>
</protein>
<dbReference type="GeneID" id="4564961"/>
<dbReference type="EMBL" id="GG704914">
    <property type="protein sequence ID" value="EAS33576.3"/>
    <property type="molecule type" value="Genomic_DNA"/>
</dbReference>
<keyword evidence="3" id="KW-0804">Transcription</keyword>
<reference evidence="7" key="2">
    <citation type="journal article" date="2010" name="Genome Res.">
        <title>Population genomic sequencing of Coccidioides fungi reveals recent hybridization and transposon control.</title>
        <authorList>
            <person name="Neafsey D.E."/>
            <person name="Barker B.M."/>
            <person name="Sharpton T.J."/>
            <person name="Stajich J.E."/>
            <person name="Park D.J."/>
            <person name="Whiston E."/>
            <person name="Hung C.-Y."/>
            <person name="McMahan C."/>
            <person name="White J."/>
            <person name="Sykes S."/>
            <person name="Heiman D."/>
            <person name="Young S."/>
            <person name="Zeng Q."/>
            <person name="Abouelleil A."/>
            <person name="Aftuck L."/>
            <person name="Bessette D."/>
            <person name="Brown A."/>
            <person name="FitzGerald M."/>
            <person name="Lui A."/>
            <person name="Macdonald J.P."/>
            <person name="Priest M."/>
            <person name="Orbach M.J."/>
            <person name="Galgiani J.N."/>
            <person name="Kirkland T.N."/>
            <person name="Cole G.T."/>
            <person name="Birren B.W."/>
            <person name="Henn M.R."/>
            <person name="Taylor J.W."/>
            <person name="Rounsley S.D."/>
        </authorList>
    </citation>
    <scope>GENOME REANNOTATION</scope>
    <source>
        <strain evidence="7">RS</strain>
    </source>
</reference>
<keyword evidence="7" id="KW-1185">Reference proteome</keyword>
<keyword evidence="1" id="KW-0805">Transcription regulation</keyword>
<dbReference type="GO" id="GO:0003677">
    <property type="term" value="F:DNA binding"/>
    <property type="evidence" value="ECO:0007669"/>
    <property type="project" value="UniProtKB-KW"/>
</dbReference>
<keyword evidence="2" id="KW-0238">DNA-binding</keyword>
<dbReference type="PANTHER" id="PTHR35392">
    <property type="entry name" value="ZN(II)2CYS6 TRANSCRIPTION FACTOR (EUROFUNG)-RELATED-RELATED"/>
    <property type="match status" value="1"/>
</dbReference>
<dbReference type="InterPro" id="IPR036864">
    <property type="entry name" value="Zn2-C6_fun-type_DNA-bd_sf"/>
</dbReference>
<dbReference type="InParanoid" id="J3KDU5"/>
<dbReference type="OMA" id="MNIEDPN"/>
<dbReference type="GO" id="GO:0000981">
    <property type="term" value="F:DNA-binding transcription factor activity, RNA polymerase II-specific"/>
    <property type="evidence" value="ECO:0007669"/>
    <property type="project" value="InterPro"/>
</dbReference>
<gene>
    <name evidence="6" type="ORF">CIMG_04600</name>
</gene>
<dbReference type="RefSeq" id="XP_001245159.2">
    <property type="nucleotide sequence ID" value="XM_001245158.2"/>
</dbReference>
<evidence type="ECO:0000313" key="7">
    <source>
        <dbReference type="Proteomes" id="UP000001261"/>
    </source>
</evidence>
<evidence type="ECO:0008006" key="8">
    <source>
        <dbReference type="Google" id="ProtNLM"/>
    </source>
</evidence>
<dbReference type="SUPFAM" id="SSF57701">
    <property type="entry name" value="Zn2/Cys6 DNA-binding domain"/>
    <property type="match status" value="1"/>
</dbReference>
<dbReference type="PANTHER" id="PTHR35392:SF4">
    <property type="entry name" value="ZN(II)2CYS6 TRANSCRIPTION FACTOR (EUROFUNG)"/>
    <property type="match status" value="1"/>
</dbReference>
<dbReference type="GO" id="GO:0008270">
    <property type="term" value="F:zinc ion binding"/>
    <property type="evidence" value="ECO:0007669"/>
    <property type="project" value="InterPro"/>
</dbReference>
<name>J3KDU5_COCIM</name>
<evidence type="ECO:0000256" key="3">
    <source>
        <dbReference type="ARBA" id="ARBA00023163"/>
    </source>
</evidence>
<proteinExistence type="predicted"/>
<organism evidence="6 7">
    <name type="scientific">Coccidioides immitis (strain RS)</name>
    <name type="common">Valley fever fungus</name>
    <dbReference type="NCBI Taxonomy" id="246410"/>
    <lineage>
        <taxon>Eukaryota</taxon>
        <taxon>Fungi</taxon>
        <taxon>Dikarya</taxon>
        <taxon>Ascomycota</taxon>
        <taxon>Pezizomycotina</taxon>
        <taxon>Eurotiomycetes</taxon>
        <taxon>Eurotiomycetidae</taxon>
        <taxon>Onygenales</taxon>
        <taxon>Onygenaceae</taxon>
        <taxon>Coccidioides</taxon>
    </lineage>
</organism>